<proteinExistence type="predicted"/>
<feature type="compositionally biased region" description="Low complexity" evidence="1">
    <location>
        <begin position="434"/>
        <end position="449"/>
    </location>
</feature>
<organism evidence="2 3">
    <name type="scientific">Ectocarpus siliculosus</name>
    <name type="common">Brown alga</name>
    <name type="synonym">Conferva siliculosa</name>
    <dbReference type="NCBI Taxonomy" id="2880"/>
    <lineage>
        <taxon>Eukaryota</taxon>
        <taxon>Sar</taxon>
        <taxon>Stramenopiles</taxon>
        <taxon>Ochrophyta</taxon>
        <taxon>PX clade</taxon>
        <taxon>Phaeophyceae</taxon>
        <taxon>Ectocarpales</taxon>
        <taxon>Ectocarpaceae</taxon>
        <taxon>Ectocarpus</taxon>
    </lineage>
</organism>
<dbReference type="PANTHER" id="PTHR45691:SF7">
    <property type="entry name" value="FH2 DOMAIN-CONTAINING 2"/>
    <property type="match status" value="1"/>
</dbReference>
<keyword evidence="3" id="KW-1185">Reference proteome</keyword>
<evidence type="ECO:0000256" key="1">
    <source>
        <dbReference type="SAM" id="MobiDB-lite"/>
    </source>
</evidence>
<feature type="region of interest" description="Disordered" evidence="1">
    <location>
        <begin position="419"/>
        <end position="458"/>
    </location>
</feature>
<feature type="compositionally biased region" description="Gly residues" evidence="1">
    <location>
        <begin position="102"/>
        <end position="111"/>
    </location>
</feature>
<protein>
    <recommendedName>
        <fullName evidence="4">PH domain-containing protein</fullName>
    </recommendedName>
</protein>
<dbReference type="EMBL" id="FN649760">
    <property type="protein sequence ID" value="CBN78329.1"/>
    <property type="molecule type" value="Genomic_DNA"/>
</dbReference>
<dbReference type="InParanoid" id="D8LNW9"/>
<name>D8LNW9_ECTSI</name>
<feature type="compositionally biased region" description="Pro residues" evidence="1">
    <location>
        <begin position="12"/>
        <end position="30"/>
    </location>
</feature>
<feature type="compositionally biased region" description="Gly residues" evidence="1">
    <location>
        <begin position="421"/>
        <end position="433"/>
    </location>
</feature>
<dbReference type="eggNOG" id="ENOG502QQK9">
    <property type="taxonomic scope" value="Eukaryota"/>
</dbReference>
<feature type="compositionally biased region" description="Low complexity" evidence="1">
    <location>
        <begin position="112"/>
        <end position="130"/>
    </location>
</feature>
<reference evidence="2 3" key="1">
    <citation type="journal article" date="2010" name="Nature">
        <title>The Ectocarpus genome and the independent evolution of multicellularity in brown algae.</title>
        <authorList>
            <person name="Cock J.M."/>
            <person name="Sterck L."/>
            <person name="Rouze P."/>
            <person name="Scornet D."/>
            <person name="Allen A.E."/>
            <person name="Amoutzias G."/>
            <person name="Anthouard V."/>
            <person name="Artiguenave F."/>
            <person name="Aury J.M."/>
            <person name="Badger J.H."/>
            <person name="Beszteri B."/>
            <person name="Billiau K."/>
            <person name="Bonnet E."/>
            <person name="Bothwell J.H."/>
            <person name="Bowler C."/>
            <person name="Boyen C."/>
            <person name="Brownlee C."/>
            <person name="Carrano C.J."/>
            <person name="Charrier B."/>
            <person name="Cho G.Y."/>
            <person name="Coelho S.M."/>
            <person name="Collen J."/>
            <person name="Corre E."/>
            <person name="Da Silva C."/>
            <person name="Delage L."/>
            <person name="Delaroque N."/>
            <person name="Dittami S.M."/>
            <person name="Doulbeau S."/>
            <person name="Elias M."/>
            <person name="Farnham G."/>
            <person name="Gachon C.M."/>
            <person name="Gschloessl B."/>
            <person name="Heesch S."/>
            <person name="Jabbari K."/>
            <person name="Jubin C."/>
            <person name="Kawai H."/>
            <person name="Kimura K."/>
            <person name="Kloareg B."/>
            <person name="Kupper F.C."/>
            <person name="Lang D."/>
            <person name="Le Bail A."/>
            <person name="Leblanc C."/>
            <person name="Lerouge P."/>
            <person name="Lohr M."/>
            <person name="Lopez P.J."/>
            <person name="Martens C."/>
            <person name="Maumus F."/>
            <person name="Michel G."/>
            <person name="Miranda-Saavedra D."/>
            <person name="Morales J."/>
            <person name="Moreau H."/>
            <person name="Motomura T."/>
            <person name="Nagasato C."/>
            <person name="Napoli C.A."/>
            <person name="Nelson D.R."/>
            <person name="Nyvall-Collen P."/>
            <person name="Peters A.F."/>
            <person name="Pommier C."/>
            <person name="Potin P."/>
            <person name="Poulain J."/>
            <person name="Quesneville H."/>
            <person name="Read B."/>
            <person name="Rensing S.A."/>
            <person name="Ritter A."/>
            <person name="Rousvoal S."/>
            <person name="Samanta M."/>
            <person name="Samson G."/>
            <person name="Schroeder D.C."/>
            <person name="Segurens B."/>
            <person name="Strittmatter M."/>
            <person name="Tonon T."/>
            <person name="Tregear J.W."/>
            <person name="Valentin K."/>
            <person name="von Dassow P."/>
            <person name="Yamagishi T."/>
            <person name="Van de Peer Y."/>
            <person name="Wincker P."/>
        </authorList>
    </citation>
    <scope>NUCLEOTIDE SEQUENCE [LARGE SCALE GENOMIC DNA]</scope>
    <source>
        <strain evidence="3">Ec32 / CCAP1310/4</strain>
    </source>
</reference>
<evidence type="ECO:0000313" key="3">
    <source>
        <dbReference type="Proteomes" id="UP000002630"/>
    </source>
</evidence>
<dbReference type="PANTHER" id="PTHR45691">
    <property type="entry name" value="PROTEIN DIAPHANOUS"/>
    <property type="match status" value="1"/>
</dbReference>
<dbReference type="AlphaFoldDB" id="D8LNW9"/>
<dbReference type="Proteomes" id="UP000002630">
    <property type="component" value="Unassembled WGS sequence"/>
</dbReference>
<feature type="compositionally biased region" description="Pro residues" evidence="1">
    <location>
        <begin position="89"/>
        <end position="101"/>
    </location>
</feature>
<dbReference type="OrthoDB" id="187343at2759"/>
<dbReference type="InterPro" id="IPR051412">
    <property type="entry name" value="Formin_Homology_Diaphanous_sf"/>
</dbReference>
<feature type="compositionally biased region" description="Pro residues" evidence="1">
    <location>
        <begin position="56"/>
        <end position="69"/>
    </location>
</feature>
<dbReference type="GO" id="GO:0005884">
    <property type="term" value="C:actin filament"/>
    <property type="evidence" value="ECO:0007669"/>
    <property type="project" value="TreeGrafter"/>
</dbReference>
<dbReference type="GO" id="GO:0030041">
    <property type="term" value="P:actin filament polymerization"/>
    <property type="evidence" value="ECO:0007669"/>
    <property type="project" value="TreeGrafter"/>
</dbReference>
<feature type="compositionally biased region" description="Basic and acidic residues" evidence="1">
    <location>
        <begin position="134"/>
        <end position="163"/>
    </location>
</feature>
<feature type="compositionally biased region" description="Basic and acidic residues" evidence="1">
    <location>
        <begin position="171"/>
        <end position="185"/>
    </location>
</feature>
<evidence type="ECO:0008006" key="4">
    <source>
        <dbReference type="Google" id="ProtNLM"/>
    </source>
</evidence>
<evidence type="ECO:0000313" key="2">
    <source>
        <dbReference type="EMBL" id="CBN78329.1"/>
    </source>
</evidence>
<sequence length="650" mass="69109">MADLDAFEQSPPSTPQQEPPLPPPPPPPRDINPFGQPATPESKEGNEVDLNASLEPPRPSTPPPPPPIPAREAAGSEHSEASAAAPVLSPRPPSSPPPPLPGGGGGSGVGALGSAAVSAATAAVSASGTTGKRKALDETRIFEQRRHSHFGEKYDGDRDRVDSLEPGTTEALREKERRKNNHKEWPPQQLPLPPQQRRGSGTDGGGLPPQPASALDCLFEMEEYTAMRTIDMCQEAHVTVIDKQLNAMVKKLDDRFAEMVGQGTACLRLMHSAEMNSAKAYGRYQEVVTASLGREASPARATAPLTLRDVAGSDVWLADMNYRVAVTQQARVWKGVSAKLGDLFGRMKDIEVERRKAIQGGLTAMVQLQDALWRDLPALKEPVVHTLDRINVDRHLLDQEVRQQMRVGAARLLAGRQENGAGAGGGGANGGASEGDPAGAAAADAAATASGGGGSVERSETMPADFLAGLESPLASSLIARSTMLERREKAMIASRWILVLAILTHDSYLLLFDVPRGTAAHKKQLNARTSEAFAELVPKPEVGAMAVELGKHKDGKGVDSGGLPVPPSVAIDLSACQVSFKPDGKSDATFEITEIKPTRGVKTVFKDFEETKFTLRGRSQEAMVDWVCEIKEMGRAGMKAVSDSGKGKK</sequence>
<dbReference type="STRING" id="2880.D8LNW9"/>
<gene>
    <name evidence="2" type="ORF">Esi_0005_0256</name>
</gene>
<feature type="region of interest" description="Disordered" evidence="1">
    <location>
        <begin position="1"/>
        <end position="211"/>
    </location>
</feature>
<accession>D8LNW9</accession>